<gene>
    <name evidence="2" type="ORF">DACRYDRAFT_110469</name>
</gene>
<dbReference type="OrthoDB" id="3365157at2759"/>
<dbReference type="HOGENOM" id="CLU_677966_0_0_1"/>
<dbReference type="RefSeq" id="XP_040626050.1">
    <property type="nucleotide sequence ID" value="XM_040769056.1"/>
</dbReference>
<organism evidence="2 3">
    <name type="scientific">Dacryopinax primogenitus (strain DJM 731)</name>
    <name type="common">Brown rot fungus</name>
    <dbReference type="NCBI Taxonomy" id="1858805"/>
    <lineage>
        <taxon>Eukaryota</taxon>
        <taxon>Fungi</taxon>
        <taxon>Dikarya</taxon>
        <taxon>Basidiomycota</taxon>
        <taxon>Agaricomycotina</taxon>
        <taxon>Dacrymycetes</taxon>
        <taxon>Dacrymycetales</taxon>
        <taxon>Dacrymycetaceae</taxon>
        <taxon>Dacryopinax</taxon>
    </lineage>
</organism>
<feature type="region of interest" description="Disordered" evidence="1">
    <location>
        <begin position="78"/>
        <end position="102"/>
    </location>
</feature>
<proteinExistence type="predicted"/>
<protein>
    <submittedName>
        <fullName evidence="2">Uncharacterized protein</fullName>
    </submittedName>
</protein>
<keyword evidence="3" id="KW-1185">Reference proteome</keyword>
<evidence type="ECO:0000256" key="1">
    <source>
        <dbReference type="SAM" id="MobiDB-lite"/>
    </source>
</evidence>
<evidence type="ECO:0000313" key="2">
    <source>
        <dbReference type="EMBL" id="EJT99152.1"/>
    </source>
</evidence>
<dbReference type="AlphaFoldDB" id="M5G5W6"/>
<accession>M5G5W6</accession>
<evidence type="ECO:0000313" key="3">
    <source>
        <dbReference type="Proteomes" id="UP000030653"/>
    </source>
</evidence>
<dbReference type="GeneID" id="63684118"/>
<sequence>MTSASNIEDEGRVVPLFINGDKIVFRMEGGIVHQIRVDLTNTKTHPNFPPSTPYKKLKARIVKEWRSTRARSSKVNISILDNPPCTGSSHPIPRDRPHGKCRQQATEPGYRIHEDGTLSGKKLPALPAGRAYTLAYVNPPLLSEVWRPSEPRSSTKFEWRGPHRTSERPVSNPSVLGSKGKKRARMSDYFKCSHRKSNDTHGTKTGTRALPFNPSKKRKRRDVLSHMDRKSLTVRIRGTKLTMAPKTMEKYYDSSDSDSESEVEEPLACWSTTHMYPLTERYHTMYNCDHEEAKLRLCSISSADGLNIHDISLYPSIPSHISARLPEEARECIPTETEMTEMAILAALAAMEQSFTNTYDFPHSLGLEDSGRNGMTPLTSAFNHCSPLVRFGTNQHLLGASLVTAV</sequence>
<dbReference type="EMBL" id="JH795871">
    <property type="protein sequence ID" value="EJT99152.1"/>
    <property type="molecule type" value="Genomic_DNA"/>
</dbReference>
<reference evidence="2 3" key="1">
    <citation type="journal article" date="2012" name="Science">
        <title>The Paleozoic origin of enzymatic lignin decomposition reconstructed from 31 fungal genomes.</title>
        <authorList>
            <person name="Floudas D."/>
            <person name="Binder M."/>
            <person name="Riley R."/>
            <person name="Barry K."/>
            <person name="Blanchette R.A."/>
            <person name="Henrissat B."/>
            <person name="Martinez A.T."/>
            <person name="Otillar R."/>
            <person name="Spatafora J.W."/>
            <person name="Yadav J.S."/>
            <person name="Aerts A."/>
            <person name="Benoit I."/>
            <person name="Boyd A."/>
            <person name="Carlson A."/>
            <person name="Copeland A."/>
            <person name="Coutinho P.M."/>
            <person name="de Vries R.P."/>
            <person name="Ferreira P."/>
            <person name="Findley K."/>
            <person name="Foster B."/>
            <person name="Gaskell J."/>
            <person name="Glotzer D."/>
            <person name="Gorecki P."/>
            <person name="Heitman J."/>
            <person name="Hesse C."/>
            <person name="Hori C."/>
            <person name="Igarashi K."/>
            <person name="Jurgens J.A."/>
            <person name="Kallen N."/>
            <person name="Kersten P."/>
            <person name="Kohler A."/>
            <person name="Kuees U."/>
            <person name="Kumar T.K.A."/>
            <person name="Kuo A."/>
            <person name="LaButti K."/>
            <person name="Larrondo L.F."/>
            <person name="Lindquist E."/>
            <person name="Ling A."/>
            <person name="Lombard V."/>
            <person name="Lucas S."/>
            <person name="Lundell T."/>
            <person name="Martin R."/>
            <person name="McLaughlin D.J."/>
            <person name="Morgenstern I."/>
            <person name="Morin E."/>
            <person name="Murat C."/>
            <person name="Nagy L.G."/>
            <person name="Nolan M."/>
            <person name="Ohm R.A."/>
            <person name="Patyshakuliyeva A."/>
            <person name="Rokas A."/>
            <person name="Ruiz-Duenas F.J."/>
            <person name="Sabat G."/>
            <person name="Salamov A."/>
            <person name="Samejima M."/>
            <person name="Schmutz J."/>
            <person name="Slot J.C."/>
            <person name="St John F."/>
            <person name="Stenlid J."/>
            <person name="Sun H."/>
            <person name="Sun S."/>
            <person name="Syed K."/>
            <person name="Tsang A."/>
            <person name="Wiebenga A."/>
            <person name="Young D."/>
            <person name="Pisabarro A."/>
            <person name="Eastwood D.C."/>
            <person name="Martin F."/>
            <person name="Cullen D."/>
            <person name="Grigoriev I.V."/>
            <person name="Hibbett D.S."/>
        </authorList>
    </citation>
    <scope>NUCLEOTIDE SEQUENCE [LARGE SCALE GENOMIC DNA]</scope>
    <source>
        <strain evidence="2 3">DJM-731 SS1</strain>
    </source>
</reference>
<name>M5G5W6_DACPD</name>
<feature type="compositionally biased region" description="Basic and acidic residues" evidence="1">
    <location>
        <begin position="152"/>
        <end position="167"/>
    </location>
</feature>
<feature type="region of interest" description="Disordered" evidence="1">
    <location>
        <begin position="152"/>
        <end position="225"/>
    </location>
</feature>
<dbReference type="Proteomes" id="UP000030653">
    <property type="component" value="Unassembled WGS sequence"/>
</dbReference>